<proteinExistence type="predicted"/>
<gene>
    <name evidence="1" type="ORF">PoMZ_08646</name>
</gene>
<evidence type="ECO:0000313" key="1">
    <source>
        <dbReference type="EMBL" id="QBZ61692.1"/>
    </source>
</evidence>
<accession>A0A4P7NI58</accession>
<dbReference type="AlphaFoldDB" id="A0A4P7NI58"/>
<reference evidence="1 2" key="1">
    <citation type="journal article" date="2019" name="Mol. Biol. Evol.">
        <title>Blast fungal genomes show frequent chromosomal changes, gene gains and losses, and effector gene turnover.</title>
        <authorList>
            <person name="Gomez Luciano L.B."/>
            <person name="Jason Tsai I."/>
            <person name="Chuma I."/>
            <person name="Tosa Y."/>
            <person name="Chen Y.H."/>
            <person name="Li J.Y."/>
            <person name="Li M.Y."/>
            <person name="Jade Lu M.Y."/>
            <person name="Nakayashiki H."/>
            <person name="Li W.H."/>
        </authorList>
    </citation>
    <scope>NUCLEOTIDE SEQUENCE [LARGE SCALE GENOMIC DNA]</scope>
    <source>
        <strain evidence="1">MZ5-1-6</strain>
    </source>
</reference>
<evidence type="ECO:0000313" key="2">
    <source>
        <dbReference type="Proteomes" id="UP000294847"/>
    </source>
</evidence>
<dbReference type="Proteomes" id="UP000294847">
    <property type="component" value="Chromosome 4"/>
</dbReference>
<sequence>MTAINRLESQTPRLTRISKARVCAKLFCRLDIDFCHLESANVITSPLPSPVAKRECTKSWCWW</sequence>
<name>A0A4P7NI58_PYROR</name>
<organism evidence="1 2">
    <name type="scientific">Pyricularia oryzae</name>
    <name type="common">Rice blast fungus</name>
    <name type="synonym">Magnaporthe oryzae</name>
    <dbReference type="NCBI Taxonomy" id="318829"/>
    <lineage>
        <taxon>Eukaryota</taxon>
        <taxon>Fungi</taxon>
        <taxon>Dikarya</taxon>
        <taxon>Ascomycota</taxon>
        <taxon>Pezizomycotina</taxon>
        <taxon>Sordariomycetes</taxon>
        <taxon>Sordariomycetidae</taxon>
        <taxon>Magnaporthales</taxon>
        <taxon>Pyriculariaceae</taxon>
        <taxon>Pyricularia</taxon>
    </lineage>
</organism>
<protein>
    <submittedName>
        <fullName evidence="1">Uncharacterized protein</fullName>
    </submittedName>
</protein>
<dbReference type="EMBL" id="CP034207">
    <property type="protein sequence ID" value="QBZ61692.1"/>
    <property type="molecule type" value="Genomic_DNA"/>
</dbReference>